<keyword evidence="3" id="KW-0256">Endoplasmic reticulum</keyword>
<organism evidence="5 6">
    <name type="scientific">Ancylostoma ceylanicum</name>
    <dbReference type="NCBI Taxonomy" id="53326"/>
    <lineage>
        <taxon>Eukaryota</taxon>
        <taxon>Metazoa</taxon>
        <taxon>Ecdysozoa</taxon>
        <taxon>Nematoda</taxon>
        <taxon>Chromadorea</taxon>
        <taxon>Rhabditida</taxon>
        <taxon>Rhabditina</taxon>
        <taxon>Rhabditomorpha</taxon>
        <taxon>Strongyloidea</taxon>
        <taxon>Ancylostomatidae</taxon>
        <taxon>Ancylostomatinae</taxon>
        <taxon>Ancylostoma</taxon>
    </lineage>
</organism>
<evidence type="ECO:0000259" key="4">
    <source>
        <dbReference type="Pfam" id="PF04389"/>
    </source>
</evidence>
<comment type="subcellular location">
    <subcellularLocation>
        <location evidence="2">Endoplasmic reticulum</location>
    </subcellularLocation>
</comment>
<dbReference type="GO" id="GO:0005783">
    <property type="term" value="C:endoplasmic reticulum"/>
    <property type="evidence" value="ECO:0007669"/>
    <property type="project" value="UniProtKB-SubCell"/>
</dbReference>
<dbReference type="Proteomes" id="UP000054495">
    <property type="component" value="Unassembled WGS sequence"/>
</dbReference>
<dbReference type="Gene3D" id="3.40.630.10">
    <property type="entry name" value="Zn peptidases"/>
    <property type="match status" value="1"/>
</dbReference>
<dbReference type="InterPro" id="IPR045175">
    <property type="entry name" value="M28_fam"/>
</dbReference>
<evidence type="ECO:0000313" key="5">
    <source>
        <dbReference type="EMBL" id="EPB66708.1"/>
    </source>
</evidence>
<name>A0A0D6L719_9BILA</name>
<dbReference type="EMBL" id="KE125957">
    <property type="protein sequence ID" value="EPB66708.1"/>
    <property type="molecule type" value="Genomic_DNA"/>
</dbReference>
<dbReference type="AlphaFoldDB" id="A0A0D6L719"/>
<feature type="domain" description="Peptidase M28" evidence="4">
    <location>
        <begin position="48"/>
        <end position="84"/>
    </location>
</feature>
<keyword evidence="6" id="KW-1185">Reference proteome</keyword>
<dbReference type="GO" id="GO:0008235">
    <property type="term" value="F:metalloexopeptidase activity"/>
    <property type="evidence" value="ECO:0007669"/>
    <property type="project" value="InterPro"/>
</dbReference>
<sequence>MQRHIGEVKQKITSKGVNRFEMDVQRPTGCFDLKFLSSFTLCYEKITNIVVRVGPASGPTHQSLLLNCHYDTMPDTPGATDDAVNELSFCWVTLAGKCSHLPGIMCDNDGCA</sequence>
<dbReference type="PANTHER" id="PTHR12147:SF22">
    <property type="entry name" value="ENDOPLASMIC RETICULUM METALLOPEPTIDASE 1"/>
    <property type="match status" value="1"/>
</dbReference>
<dbReference type="InterPro" id="IPR007484">
    <property type="entry name" value="Peptidase_M28"/>
</dbReference>
<gene>
    <name evidence="5" type="ORF">ANCCEY_14199</name>
</gene>
<dbReference type="PANTHER" id="PTHR12147">
    <property type="entry name" value="METALLOPEPTIDASE M28 FAMILY MEMBER"/>
    <property type="match status" value="1"/>
</dbReference>
<proteinExistence type="predicted"/>
<evidence type="ECO:0000313" key="6">
    <source>
        <dbReference type="Proteomes" id="UP000054495"/>
    </source>
</evidence>
<dbReference type="Pfam" id="PF04389">
    <property type="entry name" value="Peptidase_M28"/>
    <property type="match status" value="1"/>
</dbReference>
<evidence type="ECO:0000256" key="3">
    <source>
        <dbReference type="ARBA" id="ARBA00022824"/>
    </source>
</evidence>
<dbReference type="GO" id="GO:0006508">
    <property type="term" value="P:proteolysis"/>
    <property type="evidence" value="ECO:0007669"/>
    <property type="project" value="InterPro"/>
</dbReference>
<evidence type="ECO:0000256" key="2">
    <source>
        <dbReference type="ARBA" id="ARBA00004240"/>
    </source>
</evidence>
<evidence type="ECO:0000256" key="1">
    <source>
        <dbReference type="ARBA" id="ARBA00001947"/>
    </source>
</evidence>
<reference evidence="5 6" key="1">
    <citation type="submission" date="2013-05" db="EMBL/GenBank/DDBJ databases">
        <title>Draft genome of the parasitic nematode Anyclostoma ceylanicum.</title>
        <authorList>
            <person name="Mitreva M."/>
        </authorList>
    </citation>
    <scope>NUCLEOTIDE SEQUENCE [LARGE SCALE GENOMIC DNA]</scope>
</reference>
<dbReference type="SUPFAM" id="SSF53187">
    <property type="entry name" value="Zn-dependent exopeptidases"/>
    <property type="match status" value="1"/>
</dbReference>
<protein>
    <recommendedName>
        <fullName evidence="4">Peptidase M28 domain-containing protein</fullName>
    </recommendedName>
</protein>
<accession>A0A0D6L719</accession>
<comment type="cofactor">
    <cofactor evidence="1">
        <name>Zn(2+)</name>
        <dbReference type="ChEBI" id="CHEBI:29105"/>
    </cofactor>
</comment>